<name>A0A437S4J7_9FIRM</name>
<dbReference type="InterPro" id="IPR000847">
    <property type="entry name" value="LysR_HTH_N"/>
</dbReference>
<dbReference type="Gene3D" id="3.40.190.290">
    <property type="match status" value="1"/>
</dbReference>
<dbReference type="InterPro" id="IPR050950">
    <property type="entry name" value="HTH-type_LysR_regulators"/>
</dbReference>
<dbReference type="PANTHER" id="PTHR30419:SF8">
    <property type="entry name" value="NITROGEN ASSIMILATION TRANSCRIPTIONAL ACTIVATOR-RELATED"/>
    <property type="match status" value="1"/>
</dbReference>
<dbReference type="GO" id="GO:0003700">
    <property type="term" value="F:DNA-binding transcription factor activity"/>
    <property type="evidence" value="ECO:0007669"/>
    <property type="project" value="InterPro"/>
</dbReference>
<dbReference type="Gene3D" id="1.10.10.10">
    <property type="entry name" value="Winged helix-like DNA-binding domain superfamily/Winged helix DNA-binding domain"/>
    <property type="match status" value="1"/>
</dbReference>
<dbReference type="AlphaFoldDB" id="A0A437S4J7"/>
<evidence type="ECO:0000313" key="7">
    <source>
        <dbReference type="Proteomes" id="UP000288812"/>
    </source>
</evidence>
<evidence type="ECO:0000256" key="2">
    <source>
        <dbReference type="ARBA" id="ARBA00023015"/>
    </source>
</evidence>
<dbReference type="PRINTS" id="PR00039">
    <property type="entry name" value="HTHLYSR"/>
</dbReference>
<evidence type="ECO:0000256" key="4">
    <source>
        <dbReference type="ARBA" id="ARBA00023163"/>
    </source>
</evidence>
<dbReference type="OrthoDB" id="9785745at2"/>
<comment type="similarity">
    <text evidence="1">Belongs to the LysR transcriptional regulatory family.</text>
</comment>
<dbReference type="Pfam" id="PF03466">
    <property type="entry name" value="LysR_substrate"/>
    <property type="match status" value="1"/>
</dbReference>
<evidence type="ECO:0000259" key="5">
    <source>
        <dbReference type="PROSITE" id="PS50931"/>
    </source>
</evidence>
<dbReference type="InterPro" id="IPR005119">
    <property type="entry name" value="LysR_subst-bd"/>
</dbReference>
<evidence type="ECO:0000256" key="1">
    <source>
        <dbReference type="ARBA" id="ARBA00009437"/>
    </source>
</evidence>
<reference evidence="6 7" key="1">
    <citation type="submission" date="2018-11" db="EMBL/GenBank/DDBJ databases">
        <title>Genome sequencing and assembly of Anaerosphaera sp. nov., GS7-6-2.</title>
        <authorList>
            <person name="Rettenmaier R."/>
            <person name="Liebl W."/>
            <person name="Zverlov V."/>
        </authorList>
    </citation>
    <scope>NUCLEOTIDE SEQUENCE [LARGE SCALE GENOMIC DNA]</scope>
    <source>
        <strain evidence="6 7">GS7-6-2</strain>
    </source>
</reference>
<dbReference type="InterPro" id="IPR036388">
    <property type="entry name" value="WH-like_DNA-bd_sf"/>
</dbReference>
<comment type="caution">
    <text evidence="6">The sequence shown here is derived from an EMBL/GenBank/DDBJ whole genome shotgun (WGS) entry which is preliminary data.</text>
</comment>
<feature type="domain" description="HTH lysR-type" evidence="5">
    <location>
        <begin position="1"/>
        <end position="57"/>
    </location>
</feature>
<keyword evidence="4" id="KW-0804">Transcription</keyword>
<dbReference type="CDD" id="cd05466">
    <property type="entry name" value="PBP2_LTTR_substrate"/>
    <property type="match status" value="1"/>
</dbReference>
<protein>
    <submittedName>
        <fullName evidence="6">LysR family transcriptional regulator</fullName>
    </submittedName>
</protein>
<keyword evidence="7" id="KW-1185">Reference proteome</keyword>
<keyword evidence="2" id="KW-0805">Transcription regulation</keyword>
<dbReference type="PANTHER" id="PTHR30419">
    <property type="entry name" value="HTH-TYPE TRANSCRIPTIONAL REGULATOR YBHD"/>
    <property type="match status" value="1"/>
</dbReference>
<dbReference type="SUPFAM" id="SSF46785">
    <property type="entry name" value="Winged helix' DNA-binding domain"/>
    <property type="match status" value="1"/>
</dbReference>
<dbReference type="PROSITE" id="PS50931">
    <property type="entry name" value="HTH_LYSR"/>
    <property type="match status" value="1"/>
</dbReference>
<organism evidence="6 7">
    <name type="scientific">Anaerosphaera multitolerans</name>
    <dbReference type="NCBI Taxonomy" id="2487351"/>
    <lineage>
        <taxon>Bacteria</taxon>
        <taxon>Bacillati</taxon>
        <taxon>Bacillota</taxon>
        <taxon>Tissierellia</taxon>
        <taxon>Tissierellales</taxon>
        <taxon>Peptoniphilaceae</taxon>
        <taxon>Anaerosphaera</taxon>
    </lineage>
</organism>
<dbReference type="InterPro" id="IPR036390">
    <property type="entry name" value="WH_DNA-bd_sf"/>
</dbReference>
<dbReference type="GO" id="GO:0005829">
    <property type="term" value="C:cytosol"/>
    <property type="evidence" value="ECO:0007669"/>
    <property type="project" value="TreeGrafter"/>
</dbReference>
<dbReference type="Pfam" id="PF00126">
    <property type="entry name" value="HTH_1"/>
    <property type="match status" value="1"/>
</dbReference>
<dbReference type="RefSeq" id="WP_127725281.1">
    <property type="nucleotide sequence ID" value="NZ_RLIH01000019.1"/>
</dbReference>
<dbReference type="Proteomes" id="UP000288812">
    <property type="component" value="Unassembled WGS sequence"/>
</dbReference>
<dbReference type="GO" id="GO:0003677">
    <property type="term" value="F:DNA binding"/>
    <property type="evidence" value="ECO:0007669"/>
    <property type="project" value="UniProtKB-KW"/>
</dbReference>
<evidence type="ECO:0000313" key="6">
    <source>
        <dbReference type="EMBL" id="RVU53943.1"/>
    </source>
</evidence>
<gene>
    <name evidence="6" type="ORF">EF514_09885</name>
</gene>
<keyword evidence="3" id="KW-0238">DNA-binding</keyword>
<dbReference type="EMBL" id="RLIH01000019">
    <property type="protein sequence ID" value="RVU53943.1"/>
    <property type="molecule type" value="Genomic_DNA"/>
</dbReference>
<sequence length="310" mass="35823">MNFLSMHYFITLERERSFTKAANELHITQQTLSANIAGIEEELNCKLFIRQIPLKLTYAGKVFLDYALDFQRKYTDMTQEFYDISNSQRGVLKIGVGYTRGRTILPQLISEFQKKYPNIEIQLFEATNIVLHQILLKGEVDLAIANFPKNLPKVELKDFYEEEVVFVISKELIRNLYGFDSSAIIDKIEKDGDFSKLANCPFLLTSKEDVSGRIGRELLSKADFKPIVKAQSSSVDTLLELCVRNVGACFLPEKLLLASLTENELENLEIIHFKKDSTYMIRFGWLKHSYSWSMITRFMDFAYEILNKDS</sequence>
<accession>A0A437S4J7</accession>
<evidence type="ECO:0000256" key="3">
    <source>
        <dbReference type="ARBA" id="ARBA00023125"/>
    </source>
</evidence>
<dbReference type="SUPFAM" id="SSF53850">
    <property type="entry name" value="Periplasmic binding protein-like II"/>
    <property type="match status" value="1"/>
</dbReference>
<proteinExistence type="inferred from homology"/>